<evidence type="ECO:0000313" key="2">
    <source>
        <dbReference type="EMBL" id="UTZ25292.1"/>
    </source>
</evidence>
<keyword evidence="1" id="KW-0812">Transmembrane</keyword>
<evidence type="ECO:0000313" key="4">
    <source>
        <dbReference type="Proteomes" id="UP001058687"/>
    </source>
</evidence>
<reference evidence="2" key="1">
    <citation type="submission" date="2020-03" db="EMBL/GenBank/DDBJ databases">
        <title>Five strains of Vibrio campbellii isolated from Mariana Trench.</title>
        <authorList>
            <person name="Liang J."/>
            <person name="Zhang X.-H."/>
        </authorList>
    </citation>
    <scope>NUCLEOTIDE SEQUENCE</scope>
    <source>
        <strain evidence="3">LJC013</strain>
        <strain evidence="2">LJC014</strain>
    </source>
</reference>
<dbReference type="InterPro" id="IPR008620">
    <property type="entry name" value="FixH"/>
</dbReference>
<dbReference type="OMA" id="HLWPWII"/>
<dbReference type="EMBL" id="CP050467">
    <property type="protein sequence ID" value="UTZ25292.1"/>
    <property type="molecule type" value="Genomic_DNA"/>
</dbReference>
<protein>
    <recommendedName>
        <fullName evidence="6">Nitrogen fixation protein FixH</fullName>
    </recommendedName>
</protein>
<evidence type="ECO:0000256" key="1">
    <source>
        <dbReference type="SAM" id="Phobius"/>
    </source>
</evidence>
<dbReference type="EMBL" id="CP050470">
    <property type="protein sequence ID" value="UTZ30841.1"/>
    <property type="molecule type" value="Genomic_DNA"/>
</dbReference>
<keyword evidence="1" id="KW-1133">Transmembrane helix</keyword>
<keyword evidence="1" id="KW-0472">Membrane</keyword>
<evidence type="ECO:0000313" key="3">
    <source>
        <dbReference type="EMBL" id="UTZ30841.1"/>
    </source>
</evidence>
<dbReference type="Pfam" id="PF05751">
    <property type="entry name" value="FixH"/>
    <property type="match status" value="1"/>
</dbReference>
<sequence>MVKPWYKQFWPWFLIILPLTVVVWTIVTVVVFANNSVSLVAEDYYKKGKGINIDISKMNVARDLGLNATVSSDGNTVVITFNKGELPHFPALTATFTHRTLSDHDFTKLLTADAKGNYRLTPEDSIKGPWFVELEPHNQEWMIQGRVEFPAQPTTLMK</sequence>
<keyword evidence="5" id="KW-1185">Reference proteome</keyword>
<dbReference type="RefSeq" id="WP_005528468.1">
    <property type="nucleotide sequence ID" value="NZ_CP026321.1"/>
</dbReference>
<accession>A0AAE9MYF5</accession>
<dbReference type="Proteomes" id="UP001058687">
    <property type="component" value="Chromosome 1"/>
</dbReference>
<feature type="transmembrane region" description="Helical" evidence="1">
    <location>
        <begin position="12"/>
        <end position="33"/>
    </location>
</feature>
<gene>
    <name evidence="2" type="ORF">HB761_00175</name>
    <name evidence="3" type="ORF">HB762_05245</name>
</gene>
<name>A0AAE9MYF5_9VIBR</name>
<evidence type="ECO:0008006" key="6">
    <source>
        <dbReference type="Google" id="ProtNLM"/>
    </source>
</evidence>
<dbReference type="GeneID" id="67377374"/>
<dbReference type="Proteomes" id="UP001059912">
    <property type="component" value="Chromosome 1"/>
</dbReference>
<organism evidence="2 4">
    <name type="scientific">Vibrio campbellii</name>
    <dbReference type="NCBI Taxonomy" id="680"/>
    <lineage>
        <taxon>Bacteria</taxon>
        <taxon>Pseudomonadati</taxon>
        <taxon>Pseudomonadota</taxon>
        <taxon>Gammaproteobacteria</taxon>
        <taxon>Vibrionales</taxon>
        <taxon>Vibrionaceae</taxon>
        <taxon>Vibrio</taxon>
    </lineage>
</organism>
<dbReference type="AlphaFoldDB" id="A0AAE9MYF5"/>
<evidence type="ECO:0000313" key="5">
    <source>
        <dbReference type="Proteomes" id="UP001059912"/>
    </source>
</evidence>
<proteinExistence type="predicted"/>